<organism evidence="2 3">
    <name type="scientific">Burkholderia pseudomultivorans</name>
    <dbReference type="NCBI Taxonomy" id="1207504"/>
    <lineage>
        <taxon>Bacteria</taxon>
        <taxon>Pseudomonadati</taxon>
        <taxon>Pseudomonadota</taxon>
        <taxon>Betaproteobacteria</taxon>
        <taxon>Burkholderiales</taxon>
        <taxon>Burkholderiaceae</taxon>
        <taxon>Burkholderia</taxon>
        <taxon>Burkholderia cepacia complex</taxon>
    </lineage>
</organism>
<protein>
    <submittedName>
        <fullName evidence="2">Uncharacterized protein</fullName>
    </submittedName>
</protein>
<sequence length="59" mass="6378">MTHAAAVRVPTRRPRITTGAVPAGAAPDFRQRNRTSVDFSSVYFSSACSDLSRPLPDCL</sequence>
<name>A0ABU2EEC1_9BURK</name>
<comment type="caution">
    <text evidence="2">The sequence shown here is derived from an EMBL/GenBank/DDBJ whole genome shotgun (WGS) entry which is preliminary data.</text>
</comment>
<gene>
    <name evidence="2" type="ORF">FEQ00_06709</name>
</gene>
<dbReference type="Proteomes" id="UP001248067">
    <property type="component" value="Unassembled WGS sequence"/>
</dbReference>
<evidence type="ECO:0000313" key="3">
    <source>
        <dbReference type="Proteomes" id="UP001248067"/>
    </source>
</evidence>
<dbReference type="EMBL" id="VJSY01000093">
    <property type="protein sequence ID" value="MDR8758246.1"/>
    <property type="molecule type" value="Genomic_DNA"/>
</dbReference>
<accession>A0ABU2EEC1</accession>
<evidence type="ECO:0000256" key="1">
    <source>
        <dbReference type="SAM" id="MobiDB-lite"/>
    </source>
</evidence>
<feature type="region of interest" description="Disordered" evidence="1">
    <location>
        <begin position="1"/>
        <end position="27"/>
    </location>
</feature>
<proteinExistence type="predicted"/>
<keyword evidence="3" id="KW-1185">Reference proteome</keyword>
<evidence type="ECO:0000313" key="2">
    <source>
        <dbReference type="EMBL" id="MDR8758246.1"/>
    </source>
</evidence>
<reference evidence="2 3" key="1">
    <citation type="submission" date="2019-06" db="EMBL/GenBank/DDBJ databases">
        <title>Evolution of Burkholderia multivorans in the lungs of Cystic Fibrosis patients.</title>
        <authorList>
            <person name="Moreira L.M."/>
        </authorList>
    </citation>
    <scope>NUCLEOTIDE SEQUENCE [LARGE SCALE GENOMIC DNA]</scope>
    <source>
        <strain evidence="2 3">VC13239</strain>
    </source>
</reference>